<keyword evidence="4" id="KW-0349">Heme</keyword>
<dbReference type="PANTHER" id="PTHR46300:SF7">
    <property type="entry name" value="P450, PUTATIVE (EUROFUNG)-RELATED"/>
    <property type="match status" value="1"/>
</dbReference>
<accession>A0A8H5CFF9</accession>
<dbReference type="GO" id="GO:0005506">
    <property type="term" value="F:iron ion binding"/>
    <property type="evidence" value="ECO:0007669"/>
    <property type="project" value="InterPro"/>
</dbReference>
<dbReference type="InterPro" id="IPR001128">
    <property type="entry name" value="Cyt_P450"/>
</dbReference>
<evidence type="ECO:0000256" key="3">
    <source>
        <dbReference type="ARBA" id="ARBA00010617"/>
    </source>
</evidence>
<dbReference type="Pfam" id="PF00067">
    <property type="entry name" value="p450"/>
    <property type="match status" value="2"/>
</dbReference>
<evidence type="ECO:0008006" key="11">
    <source>
        <dbReference type="Google" id="ProtNLM"/>
    </source>
</evidence>
<dbReference type="InterPro" id="IPR036396">
    <property type="entry name" value="Cyt_P450_sf"/>
</dbReference>
<dbReference type="GO" id="GO:0020037">
    <property type="term" value="F:heme binding"/>
    <property type="evidence" value="ECO:0007669"/>
    <property type="project" value="InterPro"/>
</dbReference>
<dbReference type="InterPro" id="IPR050364">
    <property type="entry name" value="Cytochrome_P450_fung"/>
</dbReference>
<evidence type="ECO:0000313" key="9">
    <source>
        <dbReference type="EMBL" id="KAF5340269.1"/>
    </source>
</evidence>
<keyword evidence="10" id="KW-1185">Reference proteome</keyword>
<evidence type="ECO:0000256" key="1">
    <source>
        <dbReference type="ARBA" id="ARBA00001971"/>
    </source>
</evidence>
<dbReference type="GO" id="GO:0004497">
    <property type="term" value="F:monooxygenase activity"/>
    <property type="evidence" value="ECO:0007669"/>
    <property type="project" value="UniProtKB-KW"/>
</dbReference>
<keyword evidence="6" id="KW-0560">Oxidoreductase</keyword>
<dbReference type="PRINTS" id="PR00463">
    <property type="entry name" value="EP450I"/>
</dbReference>
<evidence type="ECO:0000313" key="10">
    <source>
        <dbReference type="Proteomes" id="UP000541558"/>
    </source>
</evidence>
<reference evidence="9 10" key="1">
    <citation type="journal article" date="2020" name="ISME J.">
        <title>Uncovering the hidden diversity of litter-decomposition mechanisms in mushroom-forming fungi.</title>
        <authorList>
            <person name="Floudas D."/>
            <person name="Bentzer J."/>
            <person name="Ahren D."/>
            <person name="Johansson T."/>
            <person name="Persson P."/>
            <person name="Tunlid A."/>
        </authorList>
    </citation>
    <scope>NUCLEOTIDE SEQUENCE [LARGE SCALE GENOMIC DNA]</scope>
    <source>
        <strain evidence="9 10">CBS 175.51</strain>
    </source>
</reference>
<evidence type="ECO:0000256" key="8">
    <source>
        <dbReference type="ARBA" id="ARBA00023033"/>
    </source>
</evidence>
<keyword evidence="7" id="KW-0408">Iron</keyword>
<dbReference type="Proteomes" id="UP000541558">
    <property type="component" value="Unassembled WGS sequence"/>
</dbReference>
<comment type="cofactor">
    <cofactor evidence="1">
        <name>heme</name>
        <dbReference type="ChEBI" id="CHEBI:30413"/>
    </cofactor>
</comment>
<dbReference type="OrthoDB" id="2919035at2759"/>
<name>A0A8H5CFF9_9AGAR</name>
<dbReference type="InterPro" id="IPR002401">
    <property type="entry name" value="Cyt_P450_E_grp-I"/>
</dbReference>
<dbReference type="GO" id="GO:0016705">
    <property type="term" value="F:oxidoreductase activity, acting on paired donors, with incorporation or reduction of molecular oxygen"/>
    <property type="evidence" value="ECO:0007669"/>
    <property type="project" value="InterPro"/>
</dbReference>
<evidence type="ECO:0000256" key="6">
    <source>
        <dbReference type="ARBA" id="ARBA00023002"/>
    </source>
</evidence>
<keyword evidence="8" id="KW-0503">Monooxygenase</keyword>
<dbReference type="PANTHER" id="PTHR46300">
    <property type="entry name" value="P450, PUTATIVE (EUROFUNG)-RELATED-RELATED"/>
    <property type="match status" value="1"/>
</dbReference>
<protein>
    <recommendedName>
        <fullName evidence="11">Cytochrome P450</fullName>
    </recommendedName>
</protein>
<dbReference type="EMBL" id="JAACJK010000004">
    <property type="protein sequence ID" value="KAF5340269.1"/>
    <property type="molecule type" value="Genomic_DNA"/>
</dbReference>
<dbReference type="Gene3D" id="1.10.630.10">
    <property type="entry name" value="Cytochrome P450"/>
    <property type="match status" value="2"/>
</dbReference>
<keyword evidence="5" id="KW-0479">Metal-binding</keyword>
<sequence length="951" mass="106985">MQALVVVSGGLVAALIVKRIFDQKRRNPLRLPLPPGPKGYPVVGNVSDIPEVLPWEGYDGLCKQYGDIVYLEAIGQGLLILGSSRRAVDLLETRATNYSDRPDVALIELTGQGWNFGMMPYGPQWRQHRRVFHDQLKPSAVSQFYPIMYEETNMFLRKLKSKPEAFLDHIHLLVGTTIMRATYGIEDPEKNAEFVHYSEMLVQEVGEAGKPGRYLVNVFPILKYIPAWFPGAGFQHYFREIAEMSLKTLEIPFKIAEDNYSAGIRTTHPSMTTNYLDRFRGESNASEMLSVARNVCAISYMAGADTTTASGKGFFLVMANNPDLQKKAQAELDAVVGVERLPLISDRADLPYVHALVKEVSRWYTAVPLGVAHCTTEDDEYDGYFIPKNTFILANAWAMMHNEETFDKPFEFNPERFLKDGNIGYHSCNALLILLLLYPPSLVKMQYSDWIVVAGCLGALFVVKRILEKRRQNPLGLPLPPGPRGLPIVGNLFQIPHDQPWQAYDALSKEYGDILYMEVVGQGFVVLGSACRAADLLEARAAKYSSRPYVPVIDLLEMTWDFGMMPYGPSWRQHRRAFHDQLKQASVARFHPIMYEEANRLLRNLRESPGAFLKHIEQFSGTTIMRTAYGINDPKNTPEFIHNAATLVHEITEAARPGKYLVNMFPLLKYIPTWFPGAEFKRHFRKVAVIVHRTLQAPYDLAKANYSPGDQSAYPSMASSFIERNGDDSEAESVARHVCAEAYMAGSDTTTVTGKGIFLALANNPEAQRKAQAELDSVVGHGRLPLISDRPDLPYVHALVKEISRWYNVVPLGIPHCTTEDDDYSGYFIPKGTLVFPNTWAIMHDPNTFESPFEFQPERFLKDGKIDPSLPDVEHAFGYGRRRVSARRHFAGDALFILTASILATFNINQPKDKAGNRVSISLETTSHLIAKLLPFECDITPRLQTENLPP</sequence>
<dbReference type="CDD" id="cd11065">
    <property type="entry name" value="CYP64-like"/>
    <property type="match status" value="2"/>
</dbReference>
<organism evidence="9 10">
    <name type="scientific">Ephemerocybe angulata</name>
    <dbReference type="NCBI Taxonomy" id="980116"/>
    <lineage>
        <taxon>Eukaryota</taxon>
        <taxon>Fungi</taxon>
        <taxon>Dikarya</taxon>
        <taxon>Basidiomycota</taxon>
        <taxon>Agaricomycotina</taxon>
        <taxon>Agaricomycetes</taxon>
        <taxon>Agaricomycetidae</taxon>
        <taxon>Agaricales</taxon>
        <taxon>Agaricineae</taxon>
        <taxon>Psathyrellaceae</taxon>
        <taxon>Ephemerocybe</taxon>
    </lineage>
</organism>
<evidence type="ECO:0000256" key="5">
    <source>
        <dbReference type="ARBA" id="ARBA00022723"/>
    </source>
</evidence>
<comment type="caution">
    <text evidence="9">The sequence shown here is derived from an EMBL/GenBank/DDBJ whole genome shotgun (WGS) entry which is preliminary data.</text>
</comment>
<dbReference type="SUPFAM" id="SSF48264">
    <property type="entry name" value="Cytochrome P450"/>
    <property type="match status" value="2"/>
</dbReference>
<evidence type="ECO:0000256" key="4">
    <source>
        <dbReference type="ARBA" id="ARBA00022617"/>
    </source>
</evidence>
<proteinExistence type="inferred from homology"/>
<dbReference type="AlphaFoldDB" id="A0A8H5CFF9"/>
<comment type="pathway">
    <text evidence="2">Secondary metabolite biosynthesis.</text>
</comment>
<evidence type="ECO:0000256" key="2">
    <source>
        <dbReference type="ARBA" id="ARBA00005179"/>
    </source>
</evidence>
<evidence type="ECO:0000256" key="7">
    <source>
        <dbReference type="ARBA" id="ARBA00023004"/>
    </source>
</evidence>
<comment type="similarity">
    <text evidence="3">Belongs to the cytochrome P450 family.</text>
</comment>
<gene>
    <name evidence="9" type="ORF">D9611_007820</name>
</gene>